<gene>
    <name evidence="1" type="ORF">RF11_14979</name>
</gene>
<dbReference type="Proteomes" id="UP000031668">
    <property type="component" value="Unassembled WGS sequence"/>
</dbReference>
<comment type="caution">
    <text evidence="1">The sequence shown here is derived from an EMBL/GenBank/DDBJ whole genome shotgun (WGS) entry which is preliminary data.</text>
</comment>
<proteinExistence type="predicted"/>
<sequence>MSLSLMLKTSLNQNVKERFQKIVFLIFGISYDLGNSNVMTVLAVLKKKLDHDIFGSIVEYMMELTGIPNDYFSDVTDNQTDMVNIAKHSLDTVVQDLQRNYKRVVKNKEHPSLDENELANLTNYYAE</sequence>
<evidence type="ECO:0000313" key="2">
    <source>
        <dbReference type="Proteomes" id="UP000031668"/>
    </source>
</evidence>
<name>A0A0C2MQN5_THEKT</name>
<accession>A0A0C2MQN5</accession>
<dbReference type="AlphaFoldDB" id="A0A0C2MQN5"/>
<dbReference type="EMBL" id="JWZT01004487">
    <property type="protein sequence ID" value="KII63972.1"/>
    <property type="molecule type" value="Genomic_DNA"/>
</dbReference>
<evidence type="ECO:0000313" key="1">
    <source>
        <dbReference type="EMBL" id="KII63972.1"/>
    </source>
</evidence>
<keyword evidence="2" id="KW-1185">Reference proteome</keyword>
<reference evidence="1 2" key="1">
    <citation type="journal article" date="2014" name="Genome Biol. Evol.">
        <title>The genome of the myxosporean Thelohanellus kitauei shows adaptations to nutrient acquisition within its fish host.</title>
        <authorList>
            <person name="Yang Y."/>
            <person name="Xiong J."/>
            <person name="Zhou Z."/>
            <person name="Huo F."/>
            <person name="Miao W."/>
            <person name="Ran C."/>
            <person name="Liu Y."/>
            <person name="Zhang J."/>
            <person name="Feng J."/>
            <person name="Wang M."/>
            <person name="Wang M."/>
            <person name="Wang L."/>
            <person name="Yao B."/>
        </authorList>
    </citation>
    <scope>NUCLEOTIDE SEQUENCE [LARGE SCALE GENOMIC DNA]</scope>
    <source>
        <strain evidence="1">Wuqing</strain>
    </source>
</reference>
<organism evidence="1 2">
    <name type="scientific">Thelohanellus kitauei</name>
    <name type="common">Myxosporean</name>
    <dbReference type="NCBI Taxonomy" id="669202"/>
    <lineage>
        <taxon>Eukaryota</taxon>
        <taxon>Metazoa</taxon>
        <taxon>Cnidaria</taxon>
        <taxon>Myxozoa</taxon>
        <taxon>Myxosporea</taxon>
        <taxon>Bivalvulida</taxon>
        <taxon>Platysporina</taxon>
        <taxon>Myxobolidae</taxon>
        <taxon>Thelohanellus</taxon>
    </lineage>
</organism>
<protein>
    <submittedName>
        <fullName evidence="1">Uncharacterized protein</fullName>
    </submittedName>
</protein>